<keyword evidence="3" id="KW-1185">Reference proteome</keyword>
<proteinExistence type="predicted"/>
<dbReference type="AlphaFoldDB" id="A0A8R7UWR7"/>
<feature type="domain" description="RNase H type-1" evidence="1">
    <location>
        <begin position="1"/>
        <end position="65"/>
    </location>
</feature>
<protein>
    <recommendedName>
        <fullName evidence="1">RNase H type-1 domain-containing protein</fullName>
    </recommendedName>
</protein>
<dbReference type="GO" id="GO:0004523">
    <property type="term" value="F:RNA-DNA hybrid ribonuclease activity"/>
    <property type="evidence" value="ECO:0007669"/>
    <property type="project" value="InterPro"/>
</dbReference>
<dbReference type="EnsemblPlants" id="TuG1812G0600002651.01.T01">
    <property type="protein sequence ID" value="TuG1812G0600002651.01.T01.cds461347"/>
    <property type="gene ID" value="TuG1812G0600002651.01"/>
</dbReference>
<dbReference type="GO" id="GO:0003676">
    <property type="term" value="F:nucleic acid binding"/>
    <property type="evidence" value="ECO:0007669"/>
    <property type="project" value="InterPro"/>
</dbReference>
<reference evidence="2" key="2">
    <citation type="submission" date="2018-03" db="EMBL/GenBank/DDBJ databases">
        <title>The Triticum urartu genome reveals the dynamic nature of wheat genome evolution.</title>
        <authorList>
            <person name="Ling H."/>
            <person name="Ma B."/>
            <person name="Shi X."/>
            <person name="Liu H."/>
            <person name="Dong L."/>
            <person name="Sun H."/>
            <person name="Cao Y."/>
            <person name="Gao Q."/>
            <person name="Zheng S."/>
            <person name="Li Y."/>
            <person name="Yu Y."/>
            <person name="Du H."/>
            <person name="Qi M."/>
            <person name="Li Y."/>
            <person name="Yu H."/>
            <person name="Cui Y."/>
            <person name="Wang N."/>
            <person name="Chen C."/>
            <person name="Wu H."/>
            <person name="Zhao Y."/>
            <person name="Zhang J."/>
            <person name="Li Y."/>
            <person name="Zhou W."/>
            <person name="Zhang B."/>
            <person name="Hu W."/>
            <person name="Eijk M."/>
            <person name="Tang J."/>
            <person name="Witsenboer H."/>
            <person name="Zhao S."/>
            <person name="Li Z."/>
            <person name="Zhang A."/>
            <person name="Wang D."/>
            <person name="Liang C."/>
        </authorList>
    </citation>
    <scope>NUCLEOTIDE SEQUENCE [LARGE SCALE GENOMIC DNA]</scope>
    <source>
        <strain evidence="2">cv. G1812</strain>
    </source>
</reference>
<organism evidence="2 3">
    <name type="scientific">Triticum urartu</name>
    <name type="common">Red wild einkorn</name>
    <name type="synonym">Crithodium urartu</name>
    <dbReference type="NCBI Taxonomy" id="4572"/>
    <lineage>
        <taxon>Eukaryota</taxon>
        <taxon>Viridiplantae</taxon>
        <taxon>Streptophyta</taxon>
        <taxon>Embryophyta</taxon>
        <taxon>Tracheophyta</taxon>
        <taxon>Spermatophyta</taxon>
        <taxon>Magnoliopsida</taxon>
        <taxon>Liliopsida</taxon>
        <taxon>Poales</taxon>
        <taxon>Poaceae</taxon>
        <taxon>BOP clade</taxon>
        <taxon>Pooideae</taxon>
        <taxon>Triticodae</taxon>
        <taxon>Triticeae</taxon>
        <taxon>Triticinae</taxon>
        <taxon>Triticum</taxon>
    </lineage>
</organism>
<dbReference type="SUPFAM" id="SSF53098">
    <property type="entry name" value="Ribonuclease H-like"/>
    <property type="match status" value="1"/>
</dbReference>
<dbReference type="CDD" id="cd06222">
    <property type="entry name" value="RNase_H_like"/>
    <property type="match status" value="1"/>
</dbReference>
<dbReference type="InterPro" id="IPR012337">
    <property type="entry name" value="RNaseH-like_sf"/>
</dbReference>
<reference evidence="2" key="3">
    <citation type="submission" date="2022-06" db="UniProtKB">
        <authorList>
            <consortium name="EnsemblPlants"/>
        </authorList>
    </citation>
    <scope>IDENTIFICATION</scope>
</reference>
<evidence type="ECO:0000313" key="2">
    <source>
        <dbReference type="EnsemblPlants" id="TuG1812G0600002651.01.T01.cds461347"/>
    </source>
</evidence>
<accession>A0A8R7UWR7</accession>
<evidence type="ECO:0000259" key="1">
    <source>
        <dbReference type="Pfam" id="PF13456"/>
    </source>
</evidence>
<dbReference type="InterPro" id="IPR036397">
    <property type="entry name" value="RNaseH_sf"/>
</dbReference>
<name>A0A8R7UWR7_TRIUA</name>
<dbReference type="Pfam" id="PF13456">
    <property type="entry name" value="RVT_3"/>
    <property type="match status" value="1"/>
</dbReference>
<sequence length="68" mass="7617">MVLRSDWGGIIFTACREIRTCDNALEAELAACREGLELALHRSDLPIIIKMDSVKAVNMLNASRRDRS</sequence>
<dbReference type="Gramene" id="TuG1812G0600002651.01.T01">
    <property type="protein sequence ID" value="TuG1812G0600002651.01.T01.cds461347"/>
    <property type="gene ID" value="TuG1812G0600002651.01"/>
</dbReference>
<dbReference type="InterPro" id="IPR044730">
    <property type="entry name" value="RNase_H-like_dom_plant"/>
</dbReference>
<dbReference type="Gene3D" id="3.30.420.10">
    <property type="entry name" value="Ribonuclease H-like superfamily/Ribonuclease H"/>
    <property type="match status" value="1"/>
</dbReference>
<reference evidence="3" key="1">
    <citation type="journal article" date="2013" name="Nature">
        <title>Draft genome of the wheat A-genome progenitor Triticum urartu.</title>
        <authorList>
            <person name="Ling H.Q."/>
            <person name="Zhao S."/>
            <person name="Liu D."/>
            <person name="Wang J."/>
            <person name="Sun H."/>
            <person name="Zhang C."/>
            <person name="Fan H."/>
            <person name="Li D."/>
            <person name="Dong L."/>
            <person name="Tao Y."/>
            <person name="Gao C."/>
            <person name="Wu H."/>
            <person name="Li Y."/>
            <person name="Cui Y."/>
            <person name="Guo X."/>
            <person name="Zheng S."/>
            <person name="Wang B."/>
            <person name="Yu K."/>
            <person name="Liang Q."/>
            <person name="Yang W."/>
            <person name="Lou X."/>
            <person name="Chen J."/>
            <person name="Feng M."/>
            <person name="Jian J."/>
            <person name="Zhang X."/>
            <person name="Luo G."/>
            <person name="Jiang Y."/>
            <person name="Liu J."/>
            <person name="Wang Z."/>
            <person name="Sha Y."/>
            <person name="Zhang B."/>
            <person name="Wu H."/>
            <person name="Tang D."/>
            <person name="Shen Q."/>
            <person name="Xue P."/>
            <person name="Zou S."/>
            <person name="Wang X."/>
            <person name="Liu X."/>
            <person name="Wang F."/>
            <person name="Yang Y."/>
            <person name="An X."/>
            <person name="Dong Z."/>
            <person name="Zhang K."/>
            <person name="Zhang X."/>
            <person name="Luo M.C."/>
            <person name="Dvorak J."/>
            <person name="Tong Y."/>
            <person name="Wang J."/>
            <person name="Yang H."/>
            <person name="Li Z."/>
            <person name="Wang D."/>
            <person name="Zhang A."/>
            <person name="Wang J."/>
        </authorList>
    </citation>
    <scope>NUCLEOTIDE SEQUENCE</scope>
    <source>
        <strain evidence="3">cv. G1812</strain>
    </source>
</reference>
<dbReference type="Proteomes" id="UP000015106">
    <property type="component" value="Chromosome 6"/>
</dbReference>
<dbReference type="InterPro" id="IPR002156">
    <property type="entry name" value="RNaseH_domain"/>
</dbReference>
<evidence type="ECO:0000313" key="3">
    <source>
        <dbReference type="Proteomes" id="UP000015106"/>
    </source>
</evidence>